<dbReference type="Gene3D" id="2.60.120.290">
    <property type="entry name" value="Spermadhesin, CUB domain"/>
    <property type="match status" value="1"/>
</dbReference>
<evidence type="ECO:0000313" key="5">
    <source>
        <dbReference type="WBParaSite" id="maker-uti_cns_0007023-snap-gene-0.2-mRNA-1"/>
    </source>
</evidence>
<evidence type="ECO:0000256" key="1">
    <source>
        <dbReference type="ARBA" id="ARBA00023157"/>
    </source>
</evidence>
<protein>
    <submittedName>
        <fullName evidence="5 6">CUB domain-containing protein</fullName>
    </submittedName>
</protein>
<dbReference type="InterPro" id="IPR000859">
    <property type="entry name" value="CUB_dom"/>
</dbReference>
<dbReference type="AlphaFoldDB" id="A0A1I8I2A3"/>
<dbReference type="SUPFAM" id="SSF49854">
    <property type="entry name" value="Spermadhesin, CUB domain"/>
    <property type="match status" value="1"/>
</dbReference>
<dbReference type="WBParaSite" id="maker-uti_cns_0007023-snap-gene-0.2-mRNA-1">
    <property type="protein sequence ID" value="maker-uti_cns_0007023-snap-gene-0.2-mRNA-1"/>
    <property type="gene ID" value="maker-uti_cns_0007023-snap-gene-0.2"/>
</dbReference>
<evidence type="ECO:0000313" key="4">
    <source>
        <dbReference type="Proteomes" id="UP000095280"/>
    </source>
</evidence>
<name>A0A1I8I2A3_9PLAT</name>
<reference evidence="5 6" key="1">
    <citation type="submission" date="2016-11" db="UniProtKB">
        <authorList>
            <consortium name="WormBaseParasite"/>
        </authorList>
    </citation>
    <scope>IDENTIFICATION</scope>
</reference>
<feature type="domain" description="CUB" evidence="3">
    <location>
        <begin position="63"/>
        <end position="171"/>
    </location>
</feature>
<keyword evidence="1" id="KW-1015">Disulfide bond</keyword>
<evidence type="ECO:0000256" key="2">
    <source>
        <dbReference type="PROSITE-ProRule" id="PRU00059"/>
    </source>
</evidence>
<feature type="domain" description="CUB" evidence="3">
    <location>
        <begin position="1"/>
        <end position="58"/>
    </location>
</feature>
<dbReference type="WBParaSite" id="maker-uti_cns_0048244-snap-gene-0.8-mRNA-1">
    <property type="protein sequence ID" value="maker-uti_cns_0048244-snap-gene-0.8-mRNA-1"/>
    <property type="gene ID" value="maker-uti_cns_0048244-snap-gene-0.8"/>
</dbReference>
<proteinExistence type="predicted"/>
<dbReference type="Proteomes" id="UP000095280">
    <property type="component" value="Unplaced"/>
</dbReference>
<organism evidence="4 6">
    <name type="scientific">Macrostomum lignano</name>
    <dbReference type="NCBI Taxonomy" id="282301"/>
    <lineage>
        <taxon>Eukaryota</taxon>
        <taxon>Metazoa</taxon>
        <taxon>Spiralia</taxon>
        <taxon>Lophotrochozoa</taxon>
        <taxon>Platyhelminthes</taxon>
        <taxon>Rhabditophora</taxon>
        <taxon>Macrostomorpha</taxon>
        <taxon>Macrostomida</taxon>
        <taxon>Macrostomidae</taxon>
        <taxon>Macrostomum</taxon>
    </lineage>
</organism>
<dbReference type="InterPro" id="IPR035914">
    <property type="entry name" value="Sperma_CUB_dom_sf"/>
</dbReference>
<keyword evidence="4" id="KW-1185">Reference proteome</keyword>
<evidence type="ECO:0000259" key="3">
    <source>
        <dbReference type="PROSITE" id="PS01180"/>
    </source>
</evidence>
<dbReference type="WBParaSite" id="maker-uti_cns_0009478-snap-gene-0.3-mRNA-1">
    <property type="protein sequence ID" value="maker-uti_cns_0009478-snap-gene-0.3-mRNA-1"/>
    <property type="gene ID" value="maker-uti_cns_0009478-snap-gene-0.3"/>
</dbReference>
<evidence type="ECO:0000313" key="6">
    <source>
        <dbReference type="WBParaSite" id="maker-uti_cns_0009478-snap-gene-0.3-mRNA-1"/>
    </source>
</evidence>
<accession>A0A1I8I2A3</accession>
<sequence>FFNSTPGGNRGASVTQKLCGNSLPRPLVLPSPAAGIILRFLTDLSVVRLGYRLTYFASNSSACGGNITGQLRGGIQSPASVSAGTDCVWDVSLPASTRFWTFPVLHVTTSNVACQGTATPVLQVETQDRNRTICATNTELASYELSSVERFRVIFRSAGNNEYFLLTWRFN</sequence>
<dbReference type="PROSITE" id="PS01180">
    <property type="entry name" value="CUB"/>
    <property type="match status" value="2"/>
</dbReference>
<comment type="caution">
    <text evidence="2">Lacks conserved residue(s) required for the propagation of feature annotation.</text>
</comment>